<proteinExistence type="predicted"/>
<dbReference type="Gramene" id="QL03p067559:mrna">
    <property type="protein sequence ID" value="QL03p067559:mrna:CDS:2"/>
    <property type="gene ID" value="QL03p067559"/>
</dbReference>
<evidence type="ECO:0000256" key="1">
    <source>
        <dbReference type="SAM" id="SignalP"/>
    </source>
</evidence>
<evidence type="ECO:0000313" key="2">
    <source>
        <dbReference type="EnsemblPlants" id="QL03p067559:mrna:CDS:2"/>
    </source>
</evidence>
<keyword evidence="1" id="KW-0732">Signal</keyword>
<keyword evidence="3" id="KW-1185">Reference proteome</keyword>
<accession>A0A7N2L9J8</accession>
<reference evidence="2 3" key="1">
    <citation type="journal article" date="2016" name="G3 (Bethesda)">
        <title>First Draft Assembly and Annotation of the Genome of a California Endemic Oak Quercus lobata Nee (Fagaceae).</title>
        <authorList>
            <person name="Sork V.L."/>
            <person name="Fitz-Gibbon S.T."/>
            <person name="Puiu D."/>
            <person name="Crepeau M."/>
            <person name="Gugger P.F."/>
            <person name="Sherman R."/>
            <person name="Stevens K."/>
            <person name="Langley C.H."/>
            <person name="Pellegrini M."/>
            <person name="Salzberg S.L."/>
        </authorList>
    </citation>
    <scope>NUCLEOTIDE SEQUENCE [LARGE SCALE GENOMIC DNA]</scope>
    <source>
        <strain evidence="2 3">cv. SW786</strain>
    </source>
</reference>
<evidence type="ECO:0000313" key="3">
    <source>
        <dbReference type="Proteomes" id="UP000594261"/>
    </source>
</evidence>
<reference evidence="2" key="2">
    <citation type="submission" date="2021-01" db="UniProtKB">
        <authorList>
            <consortium name="EnsemblPlants"/>
        </authorList>
    </citation>
    <scope>IDENTIFICATION</scope>
</reference>
<organism evidence="2 3">
    <name type="scientific">Quercus lobata</name>
    <name type="common">Valley oak</name>
    <dbReference type="NCBI Taxonomy" id="97700"/>
    <lineage>
        <taxon>Eukaryota</taxon>
        <taxon>Viridiplantae</taxon>
        <taxon>Streptophyta</taxon>
        <taxon>Embryophyta</taxon>
        <taxon>Tracheophyta</taxon>
        <taxon>Spermatophyta</taxon>
        <taxon>Magnoliopsida</taxon>
        <taxon>eudicotyledons</taxon>
        <taxon>Gunneridae</taxon>
        <taxon>Pentapetalae</taxon>
        <taxon>rosids</taxon>
        <taxon>fabids</taxon>
        <taxon>Fagales</taxon>
        <taxon>Fagaceae</taxon>
        <taxon>Quercus</taxon>
    </lineage>
</organism>
<feature type="chain" id="PRO_5029742461" evidence="1">
    <location>
        <begin position="17"/>
        <end position="116"/>
    </location>
</feature>
<name>A0A7N2L9J8_QUELO</name>
<feature type="signal peptide" evidence="1">
    <location>
        <begin position="1"/>
        <end position="16"/>
    </location>
</feature>
<dbReference type="OMA" id="HERNIHE"/>
<dbReference type="InParanoid" id="A0A7N2L9J8"/>
<protein>
    <submittedName>
        <fullName evidence="2">Uncharacterized protein</fullName>
    </submittedName>
</protein>
<dbReference type="EnsemblPlants" id="QL03p067559:mrna">
    <property type="protein sequence ID" value="QL03p067559:mrna:CDS:2"/>
    <property type="gene ID" value="QL03p067559"/>
</dbReference>
<sequence>MMLVANIMKLSTLSLASMSLGTTFKQPPIVCVPATAEVPSVNASMVPEFPRSQRSQEPESDPKQYSYIIEPEKDNSSYVICERYIDEKAAEYIKRIHERNRNDSNTAAFSSMSLLL</sequence>
<dbReference type="EMBL" id="LRBV02000003">
    <property type="status" value="NOT_ANNOTATED_CDS"/>
    <property type="molecule type" value="Genomic_DNA"/>
</dbReference>
<dbReference type="AlphaFoldDB" id="A0A7N2L9J8"/>
<dbReference type="Proteomes" id="UP000594261">
    <property type="component" value="Chromosome 3"/>
</dbReference>